<evidence type="ECO:0000313" key="3">
    <source>
        <dbReference type="Proteomes" id="UP000807716"/>
    </source>
</evidence>
<feature type="compositionally biased region" description="Basic and acidic residues" evidence="1">
    <location>
        <begin position="220"/>
        <end position="240"/>
    </location>
</feature>
<feature type="region of interest" description="Disordered" evidence="1">
    <location>
        <begin position="578"/>
        <end position="733"/>
    </location>
</feature>
<feature type="compositionally biased region" description="Basic and acidic residues" evidence="1">
    <location>
        <begin position="65"/>
        <end position="86"/>
    </location>
</feature>
<feature type="region of interest" description="Disordered" evidence="1">
    <location>
        <begin position="957"/>
        <end position="987"/>
    </location>
</feature>
<feature type="compositionally biased region" description="Polar residues" evidence="1">
    <location>
        <begin position="87"/>
        <end position="123"/>
    </location>
</feature>
<gene>
    <name evidence="2" type="ORF">DFQ27_006444</name>
</gene>
<sequence length="1176" mass="126913">MSTPPTATEFESFHKGVRLAQQALEEARKVRNRNVLATTARPQRAQTNSSHAAVTRVMVTASGDQKSRQTPELQHRSQKPQQEDSQKSTGHHSLSPTSTWGYKASSRTKPSESNHITSSTTSLIRVAENSARARMPEPTQVPTRQSSLLVRGGLQDRHQRQNQPRPYSREASSLSPAFVQGTKKSGPPFGRHEQRKNPQSYDPSEAFDTLGSTGPRSRFRPGDFEPRRIVDNHQQDEKATSRVSTLTPTDSTLTPTDSMSAAPGAYDTSKVAADTKADCLSPSLSNHSQTSSSKSPSPKAKSSSGWDQPINLGSQYPIIVPEGEWRPELLLPSYDIEAWCQTSTRASSADPDEFIDSISDDEDICGGNRPVPHKQATIVVNGTEEDIECVRKNADEEGGDQDGQDNKILTRGSDPEWERGPESMETSPSLSTHGKVLAAKDSKSRSPVIQQFKTIATPALVQGQSTLVQVSQPTAQNGGGKGHGHASEIKLIEVGNSPAYKSDTSLKGHLPALQGDIFNSLDEVCLGSSLIPPLLDVPRPTVSKAPDARGIVSAESAANSHLSTTSAQVVDLAVEHASGLSSHDHHPATAVDHQSTSVDAVPPNPSTRPDTSKPPLKRLLTLKDSSWSKSRQPGPQESQPEMHVVSEQVRPIQTQWQQWKMQQSKTLQSPGHELAAQTGSRSLPLQPQTMVRSDPDRLPQQESLRAQQHRISTKASSVTSSNSHAEHSLSQELSGDDPKVIDIVCCNCRASLQVAVAGTTAKVAVSSLPALSLSSTVGPTSDGSSDGVGTLQPSRASRRYERAFLMRFSGINVVPSQMQPQFPNEQIQTEGVENKGQEEGNEEPGNRSAVPMAINVKVSKEADTTVETSASSSKNGEHDNNCIHPKSSNTIPKSRGYIRMPLGPSSVADKGFSNRRLHHARALEESQHGRIPIAHYAKACALLDNFPLPSKITTTTTVASSSSFSLPSSSTSTTSTTTTPCASSSSSSLTRQQIDLITSLRQDNWAVLAKACLQAKDWVQAEAALSHLAALQEQAAGPEFQPRSKNKKERRSPPPLQQQQQSVPTRGMETNDPIDTPSTITSIATTTTTSSTIASPPTSTAPSAVRSTAVATETVPTPTNQPPPRLTAEQYTAAKDLVWTLIQLRDVAELLGKQQLARNMRMRLEKFQARLAVEDQ</sequence>
<organism evidence="2 3">
    <name type="scientific">Actinomortierella ambigua</name>
    <dbReference type="NCBI Taxonomy" id="1343610"/>
    <lineage>
        <taxon>Eukaryota</taxon>
        <taxon>Fungi</taxon>
        <taxon>Fungi incertae sedis</taxon>
        <taxon>Mucoromycota</taxon>
        <taxon>Mortierellomycotina</taxon>
        <taxon>Mortierellomycetes</taxon>
        <taxon>Mortierellales</taxon>
        <taxon>Mortierellaceae</taxon>
        <taxon>Actinomortierella</taxon>
    </lineage>
</organism>
<feature type="compositionally biased region" description="Polar residues" evidence="1">
    <location>
        <begin position="35"/>
        <end position="52"/>
    </location>
</feature>
<feature type="compositionally biased region" description="Polar residues" evidence="1">
    <location>
        <begin position="623"/>
        <end position="639"/>
    </location>
</feature>
<feature type="region of interest" description="Disordered" evidence="1">
    <location>
        <begin position="1034"/>
        <end position="1080"/>
    </location>
</feature>
<dbReference type="EMBL" id="JAAAJB010000048">
    <property type="protein sequence ID" value="KAG0268528.1"/>
    <property type="molecule type" value="Genomic_DNA"/>
</dbReference>
<feature type="compositionally biased region" description="Low complexity" evidence="1">
    <location>
        <begin position="281"/>
        <end position="304"/>
    </location>
</feature>
<feature type="region of interest" description="Disordered" evidence="1">
    <location>
        <begin position="832"/>
        <end position="896"/>
    </location>
</feature>
<dbReference type="Proteomes" id="UP000807716">
    <property type="component" value="Unassembled WGS sequence"/>
</dbReference>
<reference evidence="2" key="1">
    <citation type="journal article" date="2020" name="Fungal Divers.">
        <title>Resolving the Mortierellaceae phylogeny through synthesis of multi-gene phylogenetics and phylogenomics.</title>
        <authorList>
            <person name="Vandepol N."/>
            <person name="Liber J."/>
            <person name="Desiro A."/>
            <person name="Na H."/>
            <person name="Kennedy M."/>
            <person name="Barry K."/>
            <person name="Grigoriev I.V."/>
            <person name="Miller A.N."/>
            <person name="O'Donnell K."/>
            <person name="Stajich J.E."/>
            <person name="Bonito G."/>
        </authorList>
    </citation>
    <scope>NUCLEOTIDE SEQUENCE</scope>
    <source>
        <strain evidence="2">BC1065</strain>
    </source>
</reference>
<dbReference type="OrthoDB" id="2445661at2759"/>
<keyword evidence="3" id="KW-1185">Reference proteome</keyword>
<feature type="compositionally biased region" description="Acidic residues" evidence="1">
    <location>
        <begin position="350"/>
        <end position="364"/>
    </location>
</feature>
<feature type="compositionally biased region" description="Low complexity" evidence="1">
    <location>
        <begin position="244"/>
        <end position="257"/>
    </location>
</feature>
<feature type="region of interest" description="Disordered" evidence="1">
    <location>
        <begin position="345"/>
        <end position="372"/>
    </location>
</feature>
<feature type="compositionally biased region" description="Basic and acidic residues" evidence="1">
    <location>
        <begin position="413"/>
        <end position="422"/>
    </location>
</feature>
<feature type="region of interest" description="Disordered" evidence="1">
    <location>
        <begin position="34"/>
        <end position="313"/>
    </location>
</feature>
<feature type="region of interest" description="Disordered" evidence="1">
    <location>
        <begin position="390"/>
        <end position="435"/>
    </location>
</feature>
<feature type="compositionally biased region" description="Polar residues" evidence="1">
    <location>
        <begin position="677"/>
        <end position="691"/>
    </location>
</feature>
<feature type="compositionally biased region" description="Polar residues" evidence="1">
    <location>
        <begin position="865"/>
        <end position="874"/>
    </location>
</feature>
<comment type="caution">
    <text evidence="2">The sequence shown here is derived from an EMBL/GenBank/DDBJ whole genome shotgun (WGS) entry which is preliminary data.</text>
</comment>
<evidence type="ECO:0000313" key="2">
    <source>
        <dbReference type="EMBL" id="KAG0268528.1"/>
    </source>
</evidence>
<feature type="region of interest" description="Disordered" evidence="1">
    <location>
        <begin position="772"/>
        <end position="795"/>
    </location>
</feature>
<protein>
    <submittedName>
        <fullName evidence="2">Uncharacterized protein</fullName>
    </submittedName>
</protein>
<feature type="compositionally biased region" description="Low complexity" evidence="1">
    <location>
        <begin position="713"/>
        <end position="723"/>
    </location>
</feature>
<feature type="compositionally biased region" description="Polar residues" evidence="1">
    <location>
        <begin position="161"/>
        <end position="175"/>
    </location>
</feature>
<feature type="compositionally biased region" description="Low complexity" evidence="1">
    <location>
        <begin position="653"/>
        <end position="666"/>
    </location>
</feature>
<evidence type="ECO:0000256" key="1">
    <source>
        <dbReference type="SAM" id="MobiDB-lite"/>
    </source>
</evidence>
<dbReference type="AlphaFoldDB" id="A0A9P6QK32"/>
<name>A0A9P6QK32_9FUNG</name>
<accession>A0A9P6QK32</accession>
<proteinExistence type="predicted"/>